<dbReference type="Proteomes" id="UP000266906">
    <property type="component" value="Unassembled WGS sequence"/>
</dbReference>
<keyword evidence="2" id="KW-1185">Reference proteome</keyword>
<reference evidence="1 2" key="1">
    <citation type="submission" date="2018-11" db="EMBL/GenBank/DDBJ databases">
        <title>Sequencing the genomes of 1000 actinobacteria strains.</title>
        <authorList>
            <person name="Klenk H.-P."/>
        </authorList>
    </citation>
    <scope>NUCLEOTIDE SEQUENCE [LARGE SCALE GENOMIC DNA]</scope>
    <source>
        <strain evidence="1 2">DSM 44781</strain>
    </source>
</reference>
<protein>
    <submittedName>
        <fullName evidence="1">Uncharacterized protein</fullName>
    </submittedName>
</protein>
<comment type="caution">
    <text evidence="1">The sequence shown here is derived from an EMBL/GenBank/DDBJ whole genome shotgun (WGS) entry which is preliminary data.</text>
</comment>
<dbReference type="AlphaFoldDB" id="A0A3N4S890"/>
<sequence>MDIPPDLIDLQRVRIVAEEARAAYVLAVETRRRAEYPDDVVARCMWSAEEQAEDERLQAAVIAALDAVRTHPALAGGPDRHKLEQAALKAARELVAAG</sequence>
<proteinExistence type="predicted"/>
<evidence type="ECO:0000313" key="1">
    <source>
        <dbReference type="EMBL" id="RPE34900.1"/>
    </source>
</evidence>
<accession>A0A3N4S890</accession>
<organism evidence="1 2">
    <name type="scientific">Kitasatospora cineracea</name>
    <dbReference type="NCBI Taxonomy" id="88074"/>
    <lineage>
        <taxon>Bacteria</taxon>
        <taxon>Bacillati</taxon>
        <taxon>Actinomycetota</taxon>
        <taxon>Actinomycetes</taxon>
        <taxon>Kitasatosporales</taxon>
        <taxon>Streptomycetaceae</taxon>
        <taxon>Kitasatospora</taxon>
    </lineage>
</organism>
<dbReference type="EMBL" id="RKQG01000001">
    <property type="protein sequence ID" value="RPE34900.1"/>
    <property type="molecule type" value="Genomic_DNA"/>
</dbReference>
<evidence type="ECO:0000313" key="2">
    <source>
        <dbReference type="Proteomes" id="UP000266906"/>
    </source>
</evidence>
<dbReference type="RefSeq" id="WP_123818523.1">
    <property type="nucleotide sequence ID" value="NZ_RKQG01000001.1"/>
</dbReference>
<name>A0A3N4S890_9ACTN</name>
<gene>
    <name evidence="1" type="ORF">EDD38_3242</name>
</gene>